<dbReference type="AlphaFoldDB" id="A0AAD9ZI66"/>
<reference evidence="1" key="1">
    <citation type="submission" date="2022-11" db="EMBL/GenBank/DDBJ databases">
        <title>Chromosomal genome sequence assembly and mating type (MAT) locus characterization of the leprose asexual lichenized fungus Lepraria neglecta (Nyl.) Erichsen.</title>
        <authorList>
            <person name="Allen J.L."/>
            <person name="Pfeffer B."/>
        </authorList>
    </citation>
    <scope>NUCLEOTIDE SEQUENCE</scope>
    <source>
        <strain evidence="1">Allen 5258</strain>
    </source>
</reference>
<keyword evidence="2" id="KW-1185">Reference proteome</keyword>
<accession>A0AAD9ZI66</accession>
<dbReference type="EMBL" id="JASNWA010000003">
    <property type="protein sequence ID" value="KAK3178866.1"/>
    <property type="molecule type" value="Genomic_DNA"/>
</dbReference>
<organism evidence="1 2">
    <name type="scientific">Lepraria neglecta</name>
    <dbReference type="NCBI Taxonomy" id="209136"/>
    <lineage>
        <taxon>Eukaryota</taxon>
        <taxon>Fungi</taxon>
        <taxon>Dikarya</taxon>
        <taxon>Ascomycota</taxon>
        <taxon>Pezizomycotina</taxon>
        <taxon>Lecanoromycetes</taxon>
        <taxon>OSLEUM clade</taxon>
        <taxon>Lecanoromycetidae</taxon>
        <taxon>Lecanorales</taxon>
        <taxon>Lecanorineae</taxon>
        <taxon>Stereocaulaceae</taxon>
        <taxon>Lepraria</taxon>
    </lineage>
</organism>
<dbReference type="Proteomes" id="UP001276659">
    <property type="component" value="Unassembled WGS sequence"/>
</dbReference>
<protein>
    <submittedName>
        <fullName evidence="1">Uncharacterized protein</fullName>
    </submittedName>
</protein>
<evidence type="ECO:0000313" key="2">
    <source>
        <dbReference type="Proteomes" id="UP001276659"/>
    </source>
</evidence>
<proteinExistence type="predicted"/>
<comment type="caution">
    <text evidence="1">The sequence shown here is derived from an EMBL/GenBank/DDBJ whole genome shotgun (WGS) entry which is preliminary data.</text>
</comment>
<sequence length="288" mass="32033">MSSQDQQRMLEFELTGADVSTNSKYGTEAFQHSLLEPFSSARGVHGIRLQGFRNVAEAKEPFSSLLSPAPHPAACIAKGKKLFDAGNLALKSDPNTGPKLAIRAYEKAIKNLLIDYESDICELPARRVFDSYNVSVIVGHRLELRTDLKKYLALHMMFAYLILYDWESAFIWGKRTIALARTGSHEDRARVQAGQSKIWSRPLYRTPVCYEMAFVAHLLGNRVEEVKLLQGVSRFVKGHRLTCDNIKRSWPGESSAPGIREAAFGATVWEKICWKEATGLDALGGGSG</sequence>
<evidence type="ECO:0000313" key="1">
    <source>
        <dbReference type="EMBL" id="KAK3178866.1"/>
    </source>
</evidence>
<gene>
    <name evidence="1" type="ORF">OEA41_001003</name>
</gene>
<name>A0AAD9ZI66_9LECA</name>